<dbReference type="InterPro" id="IPR038765">
    <property type="entry name" value="Papain-like_cys_pep_sf"/>
</dbReference>
<feature type="domain" description="USP" evidence="9">
    <location>
        <begin position="1934"/>
        <end position="2301"/>
    </location>
</feature>
<dbReference type="Pfam" id="PF25010">
    <property type="entry name" value="ARM_UBP24_USP9X-Y"/>
    <property type="match status" value="1"/>
</dbReference>
<keyword evidence="11" id="KW-1185">Reference proteome</keyword>
<dbReference type="CDD" id="cd20404">
    <property type="entry name" value="Tudor_Agenet_AtEML-like"/>
    <property type="match status" value="1"/>
</dbReference>
<dbReference type="GO" id="GO:0016579">
    <property type="term" value="P:protein deubiquitination"/>
    <property type="evidence" value="ECO:0007669"/>
    <property type="project" value="InterPro"/>
</dbReference>
<keyword evidence="5" id="KW-0833">Ubl conjugation pathway</keyword>
<dbReference type="InterPro" id="IPR050164">
    <property type="entry name" value="Peptidase_C19"/>
</dbReference>
<dbReference type="GO" id="GO:0005829">
    <property type="term" value="C:cytosol"/>
    <property type="evidence" value="ECO:0007669"/>
    <property type="project" value="TreeGrafter"/>
</dbReference>
<feature type="region of interest" description="Disordered" evidence="8">
    <location>
        <begin position="2171"/>
        <end position="2196"/>
    </location>
</feature>
<evidence type="ECO:0000256" key="3">
    <source>
        <dbReference type="ARBA" id="ARBA00012759"/>
    </source>
</evidence>
<evidence type="ECO:0000256" key="1">
    <source>
        <dbReference type="ARBA" id="ARBA00000707"/>
    </source>
</evidence>
<reference evidence="10" key="1">
    <citation type="submission" date="2022-11" db="EMBL/GenBank/DDBJ databases">
        <authorList>
            <person name="Morgan W.R."/>
            <person name="Tartar A."/>
        </authorList>
    </citation>
    <scope>NUCLEOTIDE SEQUENCE</scope>
    <source>
        <strain evidence="10">ARSEF 373</strain>
    </source>
</reference>
<dbReference type="InterPro" id="IPR028889">
    <property type="entry name" value="USP"/>
</dbReference>
<dbReference type="GO" id="GO:0006508">
    <property type="term" value="P:proteolysis"/>
    <property type="evidence" value="ECO:0007669"/>
    <property type="project" value="UniProtKB-KW"/>
</dbReference>
<feature type="compositionally biased region" description="Polar residues" evidence="8">
    <location>
        <begin position="1892"/>
        <end position="1906"/>
    </location>
</feature>
<evidence type="ECO:0000259" key="9">
    <source>
        <dbReference type="PROSITE" id="PS50235"/>
    </source>
</evidence>
<dbReference type="Gene3D" id="3.90.70.10">
    <property type="entry name" value="Cysteine proteinases"/>
    <property type="match status" value="1"/>
</dbReference>
<evidence type="ECO:0000256" key="6">
    <source>
        <dbReference type="ARBA" id="ARBA00022801"/>
    </source>
</evidence>
<dbReference type="InterPro" id="IPR001394">
    <property type="entry name" value="Peptidase_C19_UCH"/>
</dbReference>
<sequence>MQYEYVGAIEVTYGNALAGGGGFHRVTLLDGGAAELTQQTFLWFKLLTTSRRGSVSTLPEADDKASATAPTASATATATGDHRAIVDLRVCTEAEAAQLVADSQGRWVKMDKAVDRQRALYVCYETEDPRACEPAASNGEGKRLPLKEIRAIRDPAALPAELELVDSPLERQQGSEVVRSYLCFKRLHRDELTGKHWSIESQKAGNWIEVRDSSSNKWSVAQIVAKTNTELRVNVTTWRKGREEYMSRSACRQRVAKLGTHTNLHMSPSYPFTRKQGGTWHVTMRDITEAREEFDRVFFDPAEREASASKKLVPFIEKSLLCAISPGEFAEDMNAFQQHVLKNVVATMLSSNAIDEAFDLQLLALLRIILNGHASSMHFYAKHGGSKSAAKTQKQVYTAYLSSPEVLGNVPSRHPCRSMYYIDNLEVFLQAGGFRLLLQRMALRDVSLTEVALFCMLLQQAKPSLVEQKRRRSASGRGRSASSVDVQVEDFFREFMNAVFARLRRMHGAELKDDDGVIDHIVGTLDLIYRDGIFLGDTDVQDTSDANGRRESSDSLFAETFEVFHLDLSKKFICCPYLQQRMLGLSRINELITMATRKDTLQKKSSLSLKRAGSTVTAASVASSASESSNLPVTKWLRTKYIVEWLAVSDILEVILGDRERCAKYGVHEGVHLELLKRSKGIFEFVASNSLLKQEHIVLLWKTALNQLRTGRKTVLDLLLGLCHMLTADLMDMLLVLMTQVPIPEYDDLLVDFIKRVVVIASKQVLEVDGVQKKTLSSLVGSGSRNKISTSASQKDVEVFSKVIELGCTLLWNGILESAGQMPDSAASTSTVFSPALRSEMENALAESLNHIQQLATSSSSPNATREQQYLDEYMKKCAVNIKSGVMVEISMSLIKRIADGYGASSNAPASSSSSAVTRASFITNTAVATTPAELLGELNDNYSIMTSAVEELKTYMKQAKEKGVNDVPVPPSNSRERFAPSSHRVAMETRLSFFGYLTSKSNVELSFSLIEEVWTCFNGPGSTIEESNVFFRWLTSVIPDPNDFVQRAYNINSSFSASTLQQIFRCLVDSTSVTSRSSIRMDIDRMGKDGFWALERLFRFVNASERRLLCSATATAAESREHAQLAELFQVESHHLKGIDKLYDVALRATNDGVSHEASNYLVYLHLHVGTKLVRREVWIDFVTGCMQRLKEMKKTIAEDGRAVHRLLIMLATFLHQSIISGRDSANQGGDILEDLIVYVRTQDGRAAAPFRYQMRRTSLVSELRSRIAKDTGHPAERVRVVNEFKTKLTAQGHDRFTLEKARVFSTVPAASRSLQKHKHSVEAVLLSKVESDTVGHVDRTLLDFGSSRGSAPLSSGGNVGIESDWQACKLEISTDEHLSLLFELMAHGEGISEEVWKVLKLLPPDAELEKRIRTLDNTLAIDGSIKNEPSHFKLDDLLDSKCPPRLLYHLELVERFALCSGTFSDETASGDSDGQGDTGVGEVNEWSTSFIKLGGYTHLQNFVLSGNPRQLTAQGTLAVMCVSKVLKLLRHFVVVESKLSQTKKMSYEAMIHQAMDTLQSVQALHEIEMRASFGKKLVTAPLTDESSPLPITSYVRPEIEDPDNLSDIPFEAYLMTRALAFVSSSLLAADKDSLTILQGHQNYREILLHCLVNSTFKQVRQEAANVFAGLSTAANKNVKDRSSCCRHMLDILSSFDGPVSDEDYFTVYTSLITSAENLDNFDFLKACGILCRRVKAFEISEDSGARRNAPGTPSRSGSGSERQAIAGSPPVDALLEALLSTLLAVLKRIPDTLADQMGKEFSQRSLREFITLKLHEEEGIVDEIFNRCLFACSDSATVCPVESAHLYLQQPKCRSDSCREVAFSLLSELCSENTSGLQFLFVEMSKQHSLTPSPDLTAVGTTGSAPPMSKKKRSKSKDHSASNHLLQRGKYVGLKNLGCTCYMNSALQAFFMMPRFRRQILRVNGLGDHSQPLVYQLQSLFAHLEGSAKPYYNPKAFTAALKSWEGEAIDINVQQDASEFLTSFFQQIESEMNGFSGDSIPLGGEQILNTFFGGVFSNELVAEGDRYSERLEPFHFISVPVRDRKTLKESLDGWVEGDKVSYTWENSNDSGEKEKVTLDTHKRISIQKLPEYLVIHLKRFEFDFEAMQQTKLHDRFEFPMNLDMYPYTKEGQQEKRKRATSTLTEDPVNSSFSGTGQIRSMAPEYFNYELVGSVVHMGTAHSGHYYSFLREQDSAGEPQWYEFNDTVVSPFDPKNIPDECFGGEDERRKSGSMQASSFAPTSQSRMKNRSSFMLIYSRVRPQLRLEKGHHQIRSVAAAAIVVSFCVRVRRKASARLDYIRNNARVVAPENISHIIAVENRLFWRKKYLYDARCLAFTFEIVKMCLVGIEESNMLVLPRFEPIEVRLDALKLATKFVFGTLWQGGDVSKVLEWRFALRALYHDEIEGCRWLLATMQENQELLLDFLVVNENPEVRELMAIVLTEAIATTSNAECAEENTRTSTTQMFGRERASSKLPASFEFIFLLIKLMPSLLTVPEEQHHQYFALVLEFIQTGRNECVFLVVNNVIGAIVALMAGLVSTQPLLQSEWKRTKPKHILKGIEMSVTVLRLLSLLLRCSDPPAVDVSTPFLSPDMAQDHVHLPDSDRDVVTNERFILLLIQRANRYTKETKPLEQIVMHLCWESRRITAIFLEKIIQGITNEDHNDVKPYFRTLSTLFKLRDSLVSERLNEGMAKLLEAMGTQQRYYKATEISIDMVTRLAKRHSNVTRWLKENAATCSWMEKWLVVHVGPDGYLQQGKTTLVKPNSTSPWVNMDVKSPALMRSIDRTVVRLVHRIRGIFDPQGQMEPFYDSDDNPSRLVGKRVRVKWAKDKWYEGTVERYKEDTFEHFVVYDDGDKRNYRMEEKIFYVVESTAPRK</sequence>
<dbReference type="SUPFAM" id="SSF48371">
    <property type="entry name" value="ARM repeat"/>
    <property type="match status" value="1"/>
</dbReference>
<name>A0AAV2Z7A5_9STRA</name>
<feature type="compositionally biased region" description="Polar residues" evidence="8">
    <location>
        <begin position="2182"/>
        <end position="2196"/>
    </location>
</feature>
<organism evidence="10 11">
    <name type="scientific">Lagenidium giganteum</name>
    <dbReference type="NCBI Taxonomy" id="4803"/>
    <lineage>
        <taxon>Eukaryota</taxon>
        <taxon>Sar</taxon>
        <taxon>Stramenopiles</taxon>
        <taxon>Oomycota</taxon>
        <taxon>Peronosporomycetes</taxon>
        <taxon>Pythiales</taxon>
        <taxon>Pythiaceae</taxon>
    </lineage>
</organism>
<protein>
    <recommendedName>
        <fullName evidence="3">ubiquitinyl hydrolase 1</fullName>
        <ecNumber evidence="3">3.4.19.12</ecNumber>
    </recommendedName>
</protein>
<dbReference type="InterPro" id="IPR056850">
    <property type="entry name" value="ARM_UBP34_24_USP9X_Y"/>
</dbReference>
<dbReference type="PANTHER" id="PTHR24006:SF827">
    <property type="entry name" value="UBIQUITIN CARBOXYL-TERMINAL HYDROLASE 34"/>
    <property type="match status" value="1"/>
</dbReference>
<keyword evidence="4" id="KW-0645">Protease</keyword>
<dbReference type="PANTHER" id="PTHR24006">
    <property type="entry name" value="UBIQUITIN CARBOXYL-TERMINAL HYDROLASE"/>
    <property type="match status" value="1"/>
</dbReference>
<dbReference type="SUPFAM" id="SSF54001">
    <property type="entry name" value="Cysteine proteinases"/>
    <property type="match status" value="1"/>
</dbReference>
<dbReference type="FunFam" id="3.90.70.10:FF:000022">
    <property type="entry name" value="Ubiquitin carboxyl-terminal hydrolase 24"/>
    <property type="match status" value="1"/>
</dbReference>
<feature type="compositionally biased region" description="Low complexity" evidence="8">
    <location>
        <begin position="66"/>
        <end position="78"/>
    </location>
</feature>
<dbReference type="PROSITE" id="PS50235">
    <property type="entry name" value="USP_3"/>
    <property type="match status" value="1"/>
</dbReference>
<gene>
    <name evidence="10" type="ORF">N0F65_007621</name>
</gene>
<dbReference type="EMBL" id="DAKRPA010000034">
    <property type="protein sequence ID" value="DBA02211.1"/>
    <property type="molecule type" value="Genomic_DNA"/>
</dbReference>
<evidence type="ECO:0000256" key="4">
    <source>
        <dbReference type="ARBA" id="ARBA00022670"/>
    </source>
</evidence>
<dbReference type="GO" id="GO:0005634">
    <property type="term" value="C:nucleus"/>
    <property type="evidence" value="ECO:0007669"/>
    <property type="project" value="TreeGrafter"/>
</dbReference>
<dbReference type="Pfam" id="PF00443">
    <property type="entry name" value="UCH"/>
    <property type="match status" value="1"/>
</dbReference>
<feature type="region of interest" description="Disordered" evidence="8">
    <location>
        <begin position="1892"/>
        <end position="1924"/>
    </location>
</feature>
<dbReference type="Gene3D" id="2.30.30.140">
    <property type="match status" value="1"/>
</dbReference>
<comment type="caution">
    <text evidence="10">The sequence shown here is derived from an EMBL/GenBank/DDBJ whole genome shotgun (WGS) entry which is preliminary data.</text>
</comment>
<evidence type="ECO:0000313" key="10">
    <source>
        <dbReference type="EMBL" id="DBA02211.1"/>
    </source>
</evidence>
<dbReference type="EC" id="3.4.19.12" evidence="3"/>
<comment type="similarity">
    <text evidence="2">Belongs to the peptidase C19 family.</text>
</comment>
<accession>A0AAV2Z7A5</accession>
<evidence type="ECO:0000256" key="8">
    <source>
        <dbReference type="SAM" id="MobiDB-lite"/>
    </source>
</evidence>
<proteinExistence type="inferred from homology"/>
<comment type="catalytic activity">
    <reaction evidence="1">
        <text>Thiol-dependent hydrolysis of ester, thioester, amide, peptide and isopeptide bonds formed by the C-terminal Gly of ubiquitin (a 76-residue protein attached to proteins as an intracellular targeting signal).</text>
        <dbReference type="EC" id="3.4.19.12"/>
    </reaction>
</comment>
<evidence type="ECO:0000256" key="2">
    <source>
        <dbReference type="ARBA" id="ARBA00009085"/>
    </source>
</evidence>
<reference evidence="10" key="2">
    <citation type="journal article" date="2023" name="Microbiol Resour">
        <title>Decontamination and Annotation of the Draft Genome Sequence of the Oomycete Lagenidium giganteum ARSEF 373.</title>
        <authorList>
            <person name="Morgan W.R."/>
            <person name="Tartar A."/>
        </authorList>
    </citation>
    <scope>NUCLEOTIDE SEQUENCE</scope>
    <source>
        <strain evidence="10">ARSEF 373</strain>
    </source>
</reference>
<feature type="compositionally biased region" description="Polar residues" evidence="8">
    <location>
        <begin position="1753"/>
        <end position="1763"/>
    </location>
</feature>
<keyword evidence="7" id="KW-0788">Thiol protease</keyword>
<dbReference type="GO" id="GO:0004843">
    <property type="term" value="F:cysteine-type deubiquitinase activity"/>
    <property type="evidence" value="ECO:0007669"/>
    <property type="project" value="UniProtKB-EC"/>
</dbReference>
<dbReference type="Proteomes" id="UP001146120">
    <property type="component" value="Unassembled WGS sequence"/>
</dbReference>
<evidence type="ECO:0000313" key="11">
    <source>
        <dbReference type="Proteomes" id="UP001146120"/>
    </source>
</evidence>
<feature type="region of interest" description="Disordered" evidence="8">
    <location>
        <begin position="55"/>
        <end position="78"/>
    </location>
</feature>
<dbReference type="InterPro" id="IPR016024">
    <property type="entry name" value="ARM-type_fold"/>
</dbReference>
<evidence type="ECO:0000256" key="5">
    <source>
        <dbReference type="ARBA" id="ARBA00022786"/>
    </source>
</evidence>
<keyword evidence="6" id="KW-0378">Hydrolase</keyword>
<feature type="region of interest" description="Disordered" evidence="8">
    <location>
        <begin position="1744"/>
        <end position="1767"/>
    </location>
</feature>
<evidence type="ECO:0000256" key="7">
    <source>
        <dbReference type="ARBA" id="ARBA00022807"/>
    </source>
</evidence>